<accession>A0A9X2ES61</accession>
<reference evidence="1" key="1">
    <citation type="journal article" date="2022" name="Arch. Microbiol.">
        <title>Microbulbifer okhotskensis sp. nov., isolated from a deep bottom sediment of the Okhotsk Sea.</title>
        <authorList>
            <person name="Romanenko L."/>
            <person name="Kurilenko V."/>
            <person name="Otstavnykh N."/>
            <person name="Velansky P."/>
            <person name="Isaeva M."/>
            <person name="Mikhailov V."/>
        </authorList>
    </citation>
    <scope>NUCLEOTIDE SEQUENCE</scope>
    <source>
        <strain evidence="1">OS29</strain>
    </source>
</reference>
<dbReference type="AlphaFoldDB" id="A0A9X2ES61"/>
<evidence type="ECO:0000313" key="2">
    <source>
        <dbReference type="Proteomes" id="UP001139028"/>
    </source>
</evidence>
<dbReference type="Proteomes" id="UP001139028">
    <property type="component" value="Unassembled WGS sequence"/>
</dbReference>
<comment type="caution">
    <text evidence="1">The sequence shown here is derived from an EMBL/GenBank/DDBJ whole genome shotgun (WGS) entry which is preliminary data.</text>
</comment>
<organism evidence="1 2">
    <name type="scientific">Microbulbifer okhotskensis</name>
    <dbReference type="NCBI Taxonomy" id="2926617"/>
    <lineage>
        <taxon>Bacteria</taxon>
        <taxon>Pseudomonadati</taxon>
        <taxon>Pseudomonadota</taxon>
        <taxon>Gammaproteobacteria</taxon>
        <taxon>Cellvibrionales</taxon>
        <taxon>Microbulbiferaceae</taxon>
        <taxon>Microbulbifer</taxon>
    </lineage>
</organism>
<sequence>MANNEKVKRLAEAKQKKGWAQKEIEEFAKRRSRELKEISKGIEGDYLASGTQKSIEEVCQDDDKDN</sequence>
<evidence type="ECO:0000313" key="1">
    <source>
        <dbReference type="EMBL" id="MCO1336819.1"/>
    </source>
</evidence>
<name>A0A9X2ES61_9GAMM</name>
<protein>
    <submittedName>
        <fullName evidence="1">Uncharacterized protein</fullName>
    </submittedName>
</protein>
<keyword evidence="2" id="KW-1185">Reference proteome</keyword>
<proteinExistence type="predicted"/>
<dbReference type="RefSeq" id="WP_252472771.1">
    <property type="nucleotide sequence ID" value="NZ_JALBWM010000205.1"/>
</dbReference>
<gene>
    <name evidence="1" type="ORF">MO867_21050</name>
</gene>
<dbReference type="EMBL" id="JALBWM010000205">
    <property type="protein sequence ID" value="MCO1336819.1"/>
    <property type="molecule type" value="Genomic_DNA"/>
</dbReference>